<keyword evidence="3" id="KW-1185">Reference proteome</keyword>
<evidence type="ECO:0000313" key="2">
    <source>
        <dbReference type="EMBL" id="GCF08499.1"/>
    </source>
</evidence>
<dbReference type="PROSITE" id="PS50911">
    <property type="entry name" value="CHAP"/>
    <property type="match status" value="1"/>
</dbReference>
<name>A0A5A5TBW4_9CHLR</name>
<dbReference type="Gene3D" id="2.120.10.70">
    <property type="entry name" value="Fucose-specific lectin"/>
    <property type="match status" value="1"/>
</dbReference>
<feature type="domain" description="Peptidase C51" evidence="1">
    <location>
        <begin position="242"/>
        <end position="395"/>
    </location>
</feature>
<gene>
    <name evidence="2" type="ORF">KDI_20630</name>
</gene>
<protein>
    <recommendedName>
        <fullName evidence="1">Peptidase C51 domain-containing protein</fullName>
    </recommendedName>
</protein>
<evidence type="ECO:0000259" key="1">
    <source>
        <dbReference type="PROSITE" id="PS50911"/>
    </source>
</evidence>
<sequence length="772" mass="84022">MHIQKPLSAHRFSWHGISCGQAIVLLISLLFMGLASMIATPAYAASTSTIPKSTYINKTLGFSLQLPTGWVATPHTSIHNTGNADVIFTNTALPGTHLEINVERSSAAPANFARQGKAKLAIGGYPAFQMDTHGGKNVAFPCLVRVLLAHNDIVTASWCAKDASAHVAQFESMLATYHDHAITSANSKAMPQTQTPVNSVQSCGQIMQNPGPEMWGNFPTGDATFGGQMVSPNDPNWTNSFGEGVAVCNDYYSGGGYMWESSYLFQCTELANRFINEEWNLPEIGVDAFAYYDSYQNGVEVPGAARGAGYGATLVDDASQGNNSAPPVPGDLLVFQDVTDGVHWTSGQIAGDPGHIVVVTGVTSNTVNVVQQNWHNGETHSFALEHLSNGYHIVDNSGWTGRITRGWIHFSANGGSGTPPPPTPSKANASPTLITYADGSKDLIAVGSDGRMWHNWTSSSNKWIGWNWWSNSTPFANATPTLIKYANGSMDLIAVGSDGRMWHNWTSGSENSWIGWNWWSTNTPFAAAAPTLITYADGSKDLIAVGTDGRMWHNWTSSSNSWIGWNWWSTNTPFAAAAPTLVTYADGSKDLIAVGTDGRMWHNWTSSSNSWIGWNWWSTNTPFAAASPTLITYTDGSKDLIAVGTDGRIWHNWTSSSNSWIGWNWWSTNTVYATAPTTLITYTDGSKDLIAVGKDGRMWHNWTSGSESSWIGWNWWSTNTPFAAAAPTLITYTDGSKDLIAVGSDGRMWHNWTSSSNSWIGWNWWSNNTPFV</sequence>
<dbReference type="InterPro" id="IPR058502">
    <property type="entry name" value="PLL-like_beta-prop"/>
</dbReference>
<dbReference type="InterPro" id="IPR038765">
    <property type="entry name" value="Papain-like_cys_pep_sf"/>
</dbReference>
<dbReference type="EMBL" id="BIXY01000025">
    <property type="protein sequence ID" value="GCF08499.1"/>
    <property type="molecule type" value="Genomic_DNA"/>
</dbReference>
<proteinExistence type="predicted"/>
<reference evidence="2 3" key="1">
    <citation type="submission" date="2019-01" db="EMBL/GenBank/DDBJ databases">
        <title>Draft genome sequence of Dictyobacter sp. Uno17.</title>
        <authorList>
            <person name="Wang C.M."/>
            <person name="Zheng Y."/>
            <person name="Sakai Y."/>
            <person name="Abe K."/>
            <person name="Yokota A."/>
            <person name="Yabe S."/>
        </authorList>
    </citation>
    <scope>NUCLEOTIDE SEQUENCE [LARGE SCALE GENOMIC DNA]</scope>
    <source>
        <strain evidence="2 3">Uno17</strain>
    </source>
</reference>
<dbReference type="InterPro" id="IPR007921">
    <property type="entry name" value="CHAP_dom"/>
</dbReference>
<dbReference type="Gene3D" id="3.90.1720.10">
    <property type="entry name" value="endopeptidase domain like (from Nostoc punctiforme)"/>
    <property type="match status" value="1"/>
</dbReference>
<dbReference type="Proteomes" id="UP000322530">
    <property type="component" value="Unassembled WGS sequence"/>
</dbReference>
<dbReference type="SUPFAM" id="SSF89372">
    <property type="entry name" value="Fucose-specific lectin"/>
    <property type="match status" value="1"/>
</dbReference>
<comment type="caution">
    <text evidence="2">The sequence shown here is derived from an EMBL/GenBank/DDBJ whole genome shotgun (WGS) entry which is preliminary data.</text>
</comment>
<organism evidence="2 3">
    <name type="scientific">Dictyobacter arantiisoli</name>
    <dbReference type="NCBI Taxonomy" id="2014874"/>
    <lineage>
        <taxon>Bacteria</taxon>
        <taxon>Bacillati</taxon>
        <taxon>Chloroflexota</taxon>
        <taxon>Ktedonobacteria</taxon>
        <taxon>Ktedonobacterales</taxon>
        <taxon>Dictyobacteraceae</taxon>
        <taxon>Dictyobacter</taxon>
    </lineage>
</organism>
<dbReference type="AlphaFoldDB" id="A0A5A5TBW4"/>
<accession>A0A5A5TBW4</accession>
<dbReference type="CDD" id="cd22954">
    <property type="entry name" value="PLL_lectin"/>
    <property type="match status" value="1"/>
</dbReference>
<dbReference type="SUPFAM" id="SSF54001">
    <property type="entry name" value="Cysteine proteinases"/>
    <property type="match status" value="1"/>
</dbReference>
<dbReference type="Pfam" id="PF26607">
    <property type="entry name" value="DUF8189"/>
    <property type="match status" value="1"/>
</dbReference>
<evidence type="ECO:0000313" key="3">
    <source>
        <dbReference type="Proteomes" id="UP000322530"/>
    </source>
</evidence>
<dbReference type="OrthoDB" id="147607at2"/>
<dbReference type="RefSeq" id="WP_149401482.1">
    <property type="nucleotide sequence ID" value="NZ_BIXY01000025.1"/>
</dbReference>